<dbReference type="InterPro" id="IPR011701">
    <property type="entry name" value="MFS"/>
</dbReference>
<name>A0AAV1I767_9CHLO</name>
<dbReference type="GO" id="GO:0016020">
    <property type="term" value="C:membrane"/>
    <property type="evidence" value="ECO:0007669"/>
    <property type="project" value="UniProtKB-SubCell"/>
</dbReference>
<evidence type="ECO:0000256" key="4">
    <source>
        <dbReference type="ARBA" id="ARBA00022989"/>
    </source>
</evidence>
<sequence length="679" mass="71868">MEEAFMEDVESHTHDKNAPLRPLSISQLTAMCLACMVEASHMTICYTIAVYMVYSFLTDKADETRIGTLTGLLSSLYSMAQLVLAFMWGIVSDRCGRKPLIIMSNLFSTISMLMFGLSGNYTAAALARILGGAFNSSFTNVKCMLAESTDFSSQTVAMGYLGTAYGFGAILGPVIGGALAFPCDALGPGVPWCGEGELNAVRPFFLPCFLAALVSLIALVSNTFMLTETLPRIVEAKAACLQAIQKDEQAPLLASESHLSTPAVNGGAAEIGTQTAERLSQPLGLQTRRSSALATRSSMWSSSDDVIHLHTRSSTSDMKPWLQAGTSRLLTSEVSATVADDIADLQEQGISVSNAFLSPRPSRIGKLLNRLVSDAAMSSLEAADLDSAALKPRWSTGSHGQHAARQPGLPRSPLPSQNPPVLSVFAQDEHQNAGPEHHHLDRIVEGQSTGVEPPAEAAKADDAAVSPEREVQWYKIPELVLAIAGTTGVVFLSNMLDEITPIFAATPLDHGGLELSSSELSVPLGISGGALMLWSLLAFPHIIRRLGARATALLGLYVLTVVSLVLGSISFLAGAHISHGAVLAVLVVVECVKACFQQLCFPTSMAMVNRYCPASKRGEVNGTSQSLASLVRAVGPFFGGLLWGVFSGLALPGAQLIPFAIISAITLGTALIYTFMPTI</sequence>
<feature type="transmembrane region" description="Helical" evidence="7">
    <location>
        <begin position="28"/>
        <end position="54"/>
    </location>
</feature>
<dbReference type="Pfam" id="PF07690">
    <property type="entry name" value="MFS_1"/>
    <property type="match status" value="1"/>
</dbReference>
<feature type="transmembrane region" description="Helical" evidence="7">
    <location>
        <begin position="629"/>
        <end position="650"/>
    </location>
</feature>
<feature type="transmembrane region" description="Helical" evidence="7">
    <location>
        <begin position="100"/>
        <end position="119"/>
    </location>
</feature>
<feature type="transmembrane region" description="Helical" evidence="7">
    <location>
        <begin position="520"/>
        <end position="539"/>
    </location>
</feature>
<keyword evidence="2" id="KW-0813">Transport</keyword>
<feature type="transmembrane region" description="Helical" evidence="7">
    <location>
        <begin position="204"/>
        <end position="227"/>
    </location>
</feature>
<keyword evidence="4 7" id="KW-1133">Transmembrane helix</keyword>
<feature type="transmembrane region" description="Helical" evidence="7">
    <location>
        <begin position="157"/>
        <end position="181"/>
    </location>
</feature>
<evidence type="ECO:0000313" key="10">
    <source>
        <dbReference type="Proteomes" id="UP001314263"/>
    </source>
</evidence>
<evidence type="ECO:0000259" key="8">
    <source>
        <dbReference type="PROSITE" id="PS50850"/>
    </source>
</evidence>
<feature type="domain" description="Major facilitator superfamily (MFS) profile" evidence="8">
    <location>
        <begin position="27"/>
        <end position="679"/>
    </location>
</feature>
<dbReference type="InterPro" id="IPR001958">
    <property type="entry name" value="Tet-R_TetA/multi-R_MdtG-like"/>
</dbReference>
<proteinExistence type="predicted"/>
<evidence type="ECO:0000256" key="1">
    <source>
        <dbReference type="ARBA" id="ARBA00004141"/>
    </source>
</evidence>
<keyword evidence="10" id="KW-1185">Reference proteome</keyword>
<dbReference type="GO" id="GO:0022857">
    <property type="term" value="F:transmembrane transporter activity"/>
    <property type="evidence" value="ECO:0007669"/>
    <property type="project" value="InterPro"/>
</dbReference>
<feature type="transmembrane region" description="Helical" evidence="7">
    <location>
        <begin position="66"/>
        <end position="88"/>
    </location>
</feature>
<accession>A0AAV1I767</accession>
<dbReference type="PANTHER" id="PTHR23504:SF117">
    <property type="entry name" value="MAJOR FACILITATOR SUPERFAMILY PROTEIN"/>
    <property type="match status" value="1"/>
</dbReference>
<evidence type="ECO:0000256" key="3">
    <source>
        <dbReference type="ARBA" id="ARBA00022692"/>
    </source>
</evidence>
<protein>
    <recommendedName>
        <fullName evidence="8">Major facilitator superfamily (MFS) profile domain-containing protein</fullName>
    </recommendedName>
</protein>
<dbReference type="SUPFAM" id="SSF103473">
    <property type="entry name" value="MFS general substrate transporter"/>
    <property type="match status" value="1"/>
</dbReference>
<keyword evidence="3 7" id="KW-0812">Transmembrane</keyword>
<feature type="transmembrane region" description="Helical" evidence="7">
    <location>
        <begin position="479"/>
        <end position="496"/>
    </location>
</feature>
<evidence type="ECO:0000256" key="7">
    <source>
        <dbReference type="SAM" id="Phobius"/>
    </source>
</evidence>
<comment type="subcellular location">
    <subcellularLocation>
        <location evidence="1">Membrane</location>
        <topology evidence="1">Multi-pass membrane protein</topology>
    </subcellularLocation>
</comment>
<dbReference type="InterPro" id="IPR020846">
    <property type="entry name" value="MFS_dom"/>
</dbReference>
<organism evidence="9 10">
    <name type="scientific">Coccomyxa viridis</name>
    <dbReference type="NCBI Taxonomy" id="1274662"/>
    <lineage>
        <taxon>Eukaryota</taxon>
        <taxon>Viridiplantae</taxon>
        <taxon>Chlorophyta</taxon>
        <taxon>core chlorophytes</taxon>
        <taxon>Trebouxiophyceae</taxon>
        <taxon>Trebouxiophyceae incertae sedis</taxon>
        <taxon>Coccomyxaceae</taxon>
        <taxon>Coccomyxa</taxon>
    </lineage>
</organism>
<comment type="caution">
    <text evidence="9">The sequence shown here is derived from an EMBL/GenBank/DDBJ whole genome shotgun (WGS) entry which is preliminary data.</text>
</comment>
<dbReference type="PANTHER" id="PTHR23504">
    <property type="entry name" value="MAJOR FACILITATOR SUPERFAMILY DOMAIN-CONTAINING PROTEIN 10"/>
    <property type="match status" value="1"/>
</dbReference>
<feature type="region of interest" description="Disordered" evidence="6">
    <location>
        <begin position="392"/>
        <end position="421"/>
    </location>
</feature>
<evidence type="ECO:0000256" key="2">
    <source>
        <dbReference type="ARBA" id="ARBA00022448"/>
    </source>
</evidence>
<keyword evidence="5 7" id="KW-0472">Membrane</keyword>
<dbReference type="Proteomes" id="UP001314263">
    <property type="component" value="Unassembled WGS sequence"/>
</dbReference>
<dbReference type="Gene3D" id="1.20.1250.20">
    <property type="entry name" value="MFS general substrate transporter like domains"/>
    <property type="match status" value="2"/>
</dbReference>
<gene>
    <name evidence="9" type="ORF">CVIRNUC_005073</name>
</gene>
<dbReference type="PROSITE" id="PS50850">
    <property type="entry name" value="MFS"/>
    <property type="match status" value="1"/>
</dbReference>
<reference evidence="9 10" key="1">
    <citation type="submission" date="2023-10" db="EMBL/GenBank/DDBJ databases">
        <authorList>
            <person name="Maclean D."/>
            <person name="Macfadyen A."/>
        </authorList>
    </citation>
    <scope>NUCLEOTIDE SEQUENCE [LARGE SCALE GENOMIC DNA]</scope>
</reference>
<evidence type="ECO:0000313" key="9">
    <source>
        <dbReference type="EMBL" id="CAK0780499.1"/>
    </source>
</evidence>
<dbReference type="PRINTS" id="PR01035">
    <property type="entry name" value="TCRTETA"/>
</dbReference>
<evidence type="ECO:0000256" key="5">
    <source>
        <dbReference type="ARBA" id="ARBA00023136"/>
    </source>
</evidence>
<evidence type="ECO:0000256" key="6">
    <source>
        <dbReference type="SAM" id="MobiDB-lite"/>
    </source>
</evidence>
<feature type="transmembrane region" description="Helical" evidence="7">
    <location>
        <begin position="551"/>
        <end position="575"/>
    </location>
</feature>
<dbReference type="EMBL" id="CAUYUE010000006">
    <property type="protein sequence ID" value="CAK0780499.1"/>
    <property type="molecule type" value="Genomic_DNA"/>
</dbReference>
<dbReference type="AlphaFoldDB" id="A0AAV1I767"/>
<feature type="transmembrane region" description="Helical" evidence="7">
    <location>
        <begin position="656"/>
        <end position="676"/>
    </location>
</feature>
<dbReference type="InterPro" id="IPR036259">
    <property type="entry name" value="MFS_trans_sf"/>
</dbReference>